<dbReference type="EMBL" id="JAHRIN010051059">
    <property type="protein sequence ID" value="MEQ2209182.1"/>
    <property type="molecule type" value="Genomic_DNA"/>
</dbReference>
<protein>
    <submittedName>
        <fullName evidence="2">Uncharacterized protein</fullName>
    </submittedName>
</protein>
<feature type="region of interest" description="Disordered" evidence="1">
    <location>
        <begin position="335"/>
        <end position="354"/>
    </location>
</feature>
<feature type="compositionally biased region" description="Pro residues" evidence="1">
    <location>
        <begin position="23"/>
        <end position="32"/>
    </location>
</feature>
<feature type="compositionally biased region" description="Low complexity" evidence="1">
    <location>
        <begin position="420"/>
        <end position="438"/>
    </location>
</feature>
<feature type="region of interest" description="Disordered" evidence="1">
    <location>
        <begin position="386"/>
        <end position="494"/>
    </location>
</feature>
<dbReference type="Proteomes" id="UP001434883">
    <property type="component" value="Unassembled WGS sequence"/>
</dbReference>
<reference evidence="2 3" key="1">
    <citation type="submission" date="2021-06" db="EMBL/GenBank/DDBJ databases">
        <authorList>
            <person name="Palmer J.M."/>
        </authorList>
    </citation>
    <scope>NUCLEOTIDE SEQUENCE [LARGE SCALE GENOMIC DNA]</scope>
    <source>
        <strain evidence="2 3">XC_2019</strain>
        <tissue evidence="2">Muscle</tissue>
    </source>
</reference>
<sequence length="535" mass="56620">MSICVPPSSYSFSHAPSSLAVPPKQPATPPPDLSSHISTTSPCVPLAAERDTFAGRLSKALETVLPLHSGSSQPRAKQRRASLPALFSTPVGSHRRKSTSILEAHTRHFQPAYPRYGSTLHPFSGMESVEAPSLFMVNPGFAAAAQRLSAGDSLHLPGQSEPTLYGYKDMRAEHEEAVRRLSLNQAALLDHYEAMAYAGYPMTAHQLGHLSFHHQRQAAAAAASLGFDPCPPPQPGFIHPHIMQRISAHSPIPSPLPPMTPSTGGSISSSSSEGCFTPQHASSSAFPISAPPVMADAPPAGSVFEFHLAAAAAAAAADPNLLASRIYRARRSSMDLPLEDSSGTGSGGSGSYNRLQPVTEELYAYVSPELPMPPGNLLLHHIGLTTKDRSPEPSSDSLASSDAGEFQSPPPPNLPAQFGSSSAQSIPRSSSSAHYDSSGGALLQDPQGHPPSVQNFFPPTPSSELPPGRTSSTQMESLQSPWPRQGGVAPAQPDKTYHEPLQAVIPPLVQMLDLRDTSRPLGQLLKKIIHLAEHG</sequence>
<feature type="compositionally biased region" description="Low complexity" evidence="1">
    <location>
        <begin position="392"/>
        <end position="403"/>
    </location>
</feature>
<feature type="compositionally biased region" description="Polar residues" evidence="1">
    <location>
        <begin position="469"/>
        <end position="482"/>
    </location>
</feature>
<evidence type="ECO:0000313" key="3">
    <source>
        <dbReference type="Proteomes" id="UP001434883"/>
    </source>
</evidence>
<proteinExistence type="predicted"/>
<organism evidence="2 3">
    <name type="scientific">Xenoophorus captivus</name>
    <dbReference type="NCBI Taxonomy" id="1517983"/>
    <lineage>
        <taxon>Eukaryota</taxon>
        <taxon>Metazoa</taxon>
        <taxon>Chordata</taxon>
        <taxon>Craniata</taxon>
        <taxon>Vertebrata</taxon>
        <taxon>Euteleostomi</taxon>
        <taxon>Actinopterygii</taxon>
        <taxon>Neopterygii</taxon>
        <taxon>Teleostei</taxon>
        <taxon>Neoteleostei</taxon>
        <taxon>Acanthomorphata</taxon>
        <taxon>Ovalentaria</taxon>
        <taxon>Atherinomorphae</taxon>
        <taxon>Cyprinodontiformes</taxon>
        <taxon>Goodeidae</taxon>
        <taxon>Xenoophorus</taxon>
    </lineage>
</organism>
<feature type="compositionally biased region" description="Low complexity" evidence="1">
    <location>
        <begin position="1"/>
        <end position="18"/>
    </location>
</feature>
<evidence type="ECO:0000256" key="1">
    <source>
        <dbReference type="SAM" id="MobiDB-lite"/>
    </source>
</evidence>
<gene>
    <name evidence="2" type="ORF">XENOCAPTIV_026197</name>
</gene>
<comment type="caution">
    <text evidence="2">The sequence shown here is derived from an EMBL/GenBank/DDBJ whole genome shotgun (WGS) entry which is preliminary data.</text>
</comment>
<accession>A0ABV0RP75</accession>
<keyword evidence="3" id="KW-1185">Reference proteome</keyword>
<evidence type="ECO:0000313" key="2">
    <source>
        <dbReference type="EMBL" id="MEQ2209182.1"/>
    </source>
</evidence>
<name>A0ABV0RP75_9TELE</name>
<feature type="region of interest" description="Disordered" evidence="1">
    <location>
        <begin position="1"/>
        <end position="40"/>
    </location>
</feature>